<dbReference type="InterPro" id="IPR057654">
    <property type="entry name" value="Znf-CCCH_tandem"/>
</dbReference>
<organism evidence="5 6">
    <name type="scientific">Penicilliopsis zonata CBS 506.65</name>
    <dbReference type="NCBI Taxonomy" id="1073090"/>
    <lineage>
        <taxon>Eukaryota</taxon>
        <taxon>Fungi</taxon>
        <taxon>Dikarya</taxon>
        <taxon>Ascomycota</taxon>
        <taxon>Pezizomycotina</taxon>
        <taxon>Eurotiomycetes</taxon>
        <taxon>Eurotiomycetidae</taxon>
        <taxon>Eurotiales</taxon>
        <taxon>Aspergillaceae</taxon>
        <taxon>Penicilliopsis</taxon>
    </lineage>
</organism>
<feature type="domain" description="DUF7923" evidence="3">
    <location>
        <begin position="76"/>
        <end position="256"/>
    </location>
</feature>
<evidence type="ECO:0000313" key="5">
    <source>
        <dbReference type="EMBL" id="OJJ46820.1"/>
    </source>
</evidence>
<dbReference type="PANTHER" id="PTHR37543">
    <property type="entry name" value="CCCH ZINC FINGER DNA BINDING PROTEIN (AFU_ORTHOLOGUE AFUA_5G12760)"/>
    <property type="match status" value="1"/>
</dbReference>
<sequence>MIQAPAFQERFQQLKIFDNSKNEFIQELIMRHQDLENRYREAQLQLEREQRLSRSFQQDLKDREADIRVNNNNIAKMNFVSVLIDGDGVPFIDDLVSMGAEGGQEAARQLLASVSQYMEELEPSISNIHVSVHIYANIQGLGRAYRDAGILDAPAMLENFVRGFNMGNASCDFVDAGNGSQCADEKLRANFERAMVDLHCRHIIFGGSTDNGYARILVPCSDHDADKVTLLEGPPFARELKELASRFRHKSFPTLFRSAKIPNRGSLSPSKGPQPQLSPPRIPSTKSPPLSVASPPKVAVQPINYAGVAATSQASHIQVIYDLKTPASTAAKSRVARNAKGQRVDRPLTFNQTDYNNIKPQRYCNLYHINRSCPDESTCGHKHGPRLQGRQLEALKHLARTAPCRSGGLYCSDEECVYGHRCVLTRCERAKCRFSDEMHDVDSVIVG</sequence>
<evidence type="ECO:0008006" key="7">
    <source>
        <dbReference type="Google" id="ProtNLM"/>
    </source>
</evidence>
<dbReference type="EMBL" id="KV878341">
    <property type="protein sequence ID" value="OJJ46820.1"/>
    <property type="molecule type" value="Genomic_DNA"/>
</dbReference>
<protein>
    <recommendedName>
        <fullName evidence="7">C3H1-type domain-containing protein</fullName>
    </recommendedName>
</protein>
<keyword evidence="6" id="KW-1185">Reference proteome</keyword>
<evidence type="ECO:0000259" key="3">
    <source>
        <dbReference type="Pfam" id="PF25540"/>
    </source>
</evidence>
<feature type="compositionally biased region" description="Polar residues" evidence="2">
    <location>
        <begin position="265"/>
        <end position="275"/>
    </location>
</feature>
<feature type="coiled-coil region" evidence="1">
    <location>
        <begin position="25"/>
        <end position="59"/>
    </location>
</feature>
<accession>A0A1L9SHX1</accession>
<evidence type="ECO:0000313" key="6">
    <source>
        <dbReference type="Proteomes" id="UP000184188"/>
    </source>
</evidence>
<dbReference type="Pfam" id="PF25543">
    <property type="entry name" value="zf-CCCH_tandem"/>
    <property type="match status" value="1"/>
</dbReference>
<keyword evidence="1" id="KW-0175">Coiled coil</keyword>
<dbReference type="Pfam" id="PF25540">
    <property type="entry name" value="DUF7923"/>
    <property type="match status" value="1"/>
</dbReference>
<dbReference type="VEuPathDB" id="FungiDB:ASPZODRAFT_131709"/>
<dbReference type="GeneID" id="34609285"/>
<name>A0A1L9SHX1_9EURO</name>
<dbReference type="AlphaFoldDB" id="A0A1L9SHX1"/>
<evidence type="ECO:0000256" key="2">
    <source>
        <dbReference type="SAM" id="MobiDB-lite"/>
    </source>
</evidence>
<gene>
    <name evidence="5" type="ORF">ASPZODRAFT_131709</name>
</gene>
<feature type="region of interest" description="Disordered" evidence="2">
    <location>
        <begin position="260"/>
        <end position="295"/>
    </location>
</feature>
<dbReference type="RefSeq" id="XP_022581330.1">
    <property type="nucleotide sequence ID" value="XM_022722820.1"/>
</dbReference>
<dbReference type="PANTHER" id="PTHR37543:SF1">
    <property type="entry name" value="CCCH ZINC FINGER DNA BINDING PROTEIN (AFU_ORTHOLOGUE AFUA_5G12760)"/>
    <property type="match status" value="1"/>
</dbReference>
<dbReference type="OrthoDB" id="2270193at2759"/>
<feature type="domain" description="Tandem CCCH zinc finger" evidence="4">
    <location>
        <begin position="394"/>
        <end position="442"/>
    </location>
</feature>
<evidence type="ECO:0000256" key="1">
    <source>
        <dbReference type="SAM" id="Coils"/>
    </source>
</evidence>
<dbReference type="Proteomes" id="UP000184188">
    <property type="component" value="Unassembled WGS sequence"/>
</dbReference>
<dbReference type="STRING" id="1073090.A0A1L9SHX1"/>
<dbReference type="InterPro" id="IPR057683">
    <property type="entry name" value="DUF7923"/>
</dbReference>
<reference evidence="6" key="1">
    <citation type="journal article" date="2017" name="Genome Biol.">
        <title>Comparative genomics reveals high biological diversity and specific adaptations in the industrially and medically important fungal genus Aspergillus.</title>
        <authorList>
            <person name="de Vries R.P."/>
            <person name="Riley R."/>
            <person name="Wiebenga A."/>
            <person name="Aguilar-Osorio G."/>
            <person name="Amillis S."/>
            <person name="Uchima C.A."/>
            <person name="Anderluh G."/>
            <person name="Asadollahi M."/>
            <person name="Askin M."/>
            <person name="Barry K."/>
            <person name="Battaglia E."/>
            <person name="Bayram O."/>
            <person name="Benocci T."/>
            <person name="Braus-Stromeyer S.A."/>
            <person name="Caldana C."/>
            <person name="Canovas D."/>
            <person name="Cerqueira G.C."/>
            <person name="Chen F."/>
            <person name="Chen W."/>
            <person name="Choi C."/>
            <person name="Clum A."/>
            <person name="Dos Santos R.A."/>
            <person name="Damasio A.R."/>
            <person name="Diallinas G."/>
            <person name="Emri T."/>
            <person name="Fekete E."/>
            <person name="Flipphi M."/>
            <person name="Freyberg S."/>
            <person name="Gallo A."/>
            <person name="Gournas C."/>
            <person name="Habgood R."/>
            <person name="Hainaut M."/>
            <person name="Harispe M.L."/>
            <person name="Henrissat B."/>
            <person name="Hilden K.S."/>
            <person name="Hope R."/>
            <person name="Hossain A."/>
            <person name="Karabika E."/>
            <person name="Karaffa L."/>
            <person name="Karanyi Z."/>
            <person name="Krasevec N."/>
            <person name="Kuo A."/>
            <person name="Kusch H."/>
            <person name="LaButti K."/>
            <person name="Lagendijk E.L."/>
            <person name="Lapidus A."/>
            <person name="Levasseur A."/>
            <person name="Lindquist E."/>
            <person name="Lipzen A."/>
            <person name="Logrieco A.F."/>
            <person name="MacCabe A."/>
            <person name="Maekelae M.R."/>
            <person name="Malavazi I."/>
            <person name="Melin P."/>
            <person name="Meyer V."/>
            <person name="Mielnichuk N."/>
            <person name="Miskei M."/>
            <person name="Molnar A.P."/>
            <person name="Mule G."/>
            <person name="Ngan C.Y."/>
            <person name="Orejas M."/>
            <person name="Orosz E."/>
            <person name="Ouedraogo J.P."/>
            <person name="Overkamp K.M."/>
            <person name="Park H.-S."/>
            <person name="Perrone G."/>
            <person name="Piumi F."/>
            <person name="Punt P.J."/>
            <person name="Ram A.F."/>
            <person name="Ramon A."/>
            <person name="Rauscher S."/>
            <person name="Record E."/>
            <person name="Riano-Pachon D.M."/>
            <person name="Robert V."/>
            <person name="Roehrig J."/>
            <person name="Ruller R."/>
            <person name="Salamov A."/>
            <person name="Salih N.S."/>
            <person name="Samson R.A."/>
            <person name="Sandor E."/>
            <person name="Sanguinetti M."/>
            <person name="Schuetze T."/>
            <person name="Sepcic K."/>
            <person name="Shelest E."/>
            <person name="Sherlock G."/>
            <person name="Sophianopoulou V."/>
            <person name="Squina F.M."/>
            <person name="Sun H."/>
            <person name="Susca A."/>
            <person name="Todd R.B."/>
            <person name="Tsang A."/>
            <person name="Unkles S.E."/>
            <person name="van de Wiele N."/>
            <person name="van Rossen-Uffink D."/>
            <person name="Oliveira J.V."/>
            <person name="Vesth T.C."/>
            <person name="Visser J."/>
            <person name="Yu J.-H."/>
            <person name="Zhou M."/>
            <person name="Andersen M.R."/>
            <person name="Archer D.B."/>
            <person name="Baker S.E."/>
            <person name="Benoit I."/>
            <person name="Brakhage A.A."/>
            <person name="Braus G.H."/>
            <person name="Fischer R."/>
            <person name="Frisvad J.C."/>
            <person name="Goldman G.H."/>
            <person name="Houbraken J."/>
            <person name="Oakley B."/>
            <person name="Pocsi I."/>
            <person name="Scazzocchio C."/>
            <person name="Seiboth B."/>
            <person name="vanKuyk P.A."/>
            <person name="Wortman J."/>
            <person name="Dyer P.S."/>
            <person name="Grigoriev I.V."/>
        </authorList>
    </citation>
    <scope>NUCLEOTIDE SEQUENCE [LARGE SCALE GENOMIC DNA]</scope>
    <source>
        <strain evidence="6">CBS 506.65</strain>
    </source>
</reference>
<proteinExistence type="predicted"/>
<evidence type="ECO:0000259" key="4">
    <source>
        <dbReference type="Pfam" id="PF25543"/>
    </source>
</evidence>